<evidence type="ECO:0000313" key="11">
    <source>
        <dbReference type="Proteomes" id="UP000067626"/>
    </source>
</evidence>
<evidence type="ECO:0000313" key="10">
    <source>
        <dbReference type="EMBL" id="AKT40413.1"/>
    </source>
</evidence>
<sequence>MRRRSVASSLLATSLLVLTAPALAQPASAPTIGAQPDRAQPPAAKPPQADPTGTFAAPSSTGVSQELSGLRPLNIDDPDLKSVPPATRVLSNWRDAVTLVEARSPDLVIAIQEIARAEGLARQALAQALPAINASGTINQSLIPGTSFVPGVGLVEQRLTQLNTGISISQPLLAPRVWYGVGTAKLQTEIARMTAEDQRRVTFATVATGVVNVVTAERVSEINRVGLRGSLELLELTRRRADLGTGTKLDVVRAEQDVAAARSQIVSADESLRKTREALGLALGFKDAYGVEPNLSLNDVESSLRTLCSPGDIGSRPDVRAARAQLDLTARSVTDAKLAFAPTATLSSNTTVSHVVQSEFTNTQWSIQALLTIPLWDGGARYGMLKSARAQVEQQKERLGVVERAAAVELTQASRGIEVAEQSRRVATAARDLAAETTRLTRVAFEAGTATSFELVQTQQQLRQRELELALQEFEVVRAKISSLLASANCQH</sequence>
<dbReference type="Gene3D" id="1.20.1600.10">
    <property type="entry name" value="Outer membrane efflux proteins (OEP)"/>
    <property type="match status" value="1"/>
</dbReference>
<keyword evidence="6" id="KW-0472">Membrane</keyword>
<dbReference type="SUPFAM" id="SSF56954">
    <property type="entry name" value="Outer membrane efflux proteins (OEP)"/>
    <property type="match status" value="1"/>
</dbReference>
<evidence type="ECO:0000256" key="7">
    <source>
        <dbReference type="ARBA" id="ARBA00023237"/>
    </source>
</evidence>
<feature type="region of interest" description="Disordered" evidence="8">
    <location>
        <begin position="27"/>
        <end position="78"/>
    </location>
</feature>
<evidence type="ECO:0000256" key="9">
    <source>
        <dbReference type="SAM" id="SignalP"/>
    </source>
</evidence>
<evidence type="ECO:0000256" key="1">
    <source>
        <dbReference type="ARBA" id="ARBA00004442"/>
    </source>
</evidence>
<reference evidence="10 11" key="1">
    <citation type="submission" date="2015-07" db="EMBL/GenBank/DDBJ databases">
        <title>Genome analysis of myxobacterium Chondromyces crocatus Cm c5 reveals a high potential for natural compound synthesis and the genetic basis for the loss of fruiting body formation.</title>
        <authorList>
            <person name="Zaburannyi N."/>
            <person name="Bunk B."/>
            <person name="Maier J."/>
            <person name="Overmann J."/>
            <person name="Mueller R."/>
        </authorList>
    </citation>
    <scope>NUCLEOTIDE SEQUENCE [LARGE SCALE GENOMIC DNA]</scope>
    <source>
        <strain evidence="10 11">Cm c5</strain>
    </source>
</reference>
<dbReference type="Pfam" id="PF02321">
    <property type="entry name" value="OEP"/>
    <property type="match status" value="2"/>
</dbReference>
<feature type="chain" id="PRO_5005459500" evidence="9">
    <location>
        <begin position="25"/>
        <end position="492"/>
    </location>
</feature>
<keyword evidence="3" id="KW-0813">Transport</keyword>
<feature type="signal peptide" evidence="9">
    <location>
        <begin position="1"/>
        <end position="24"/>
    </location>
</feature>
<dbReference type="GO" id="GO:1990281">
    <property type="term" value="C:efflux pump complex"/>
    <property type="evidence" value="ECO:0007669"/>
    <property type="project" value="TreeGrafter"/>
</dbReference>
<name>A0A0K1EIJ5_CHOCO</name>
<dbReference type="GO" id="GO:0015288">
    <property type="term" value="F:porin activity"/>
    <property type="evidence" value="ECO:0007669"/>
    <property type="project" value="TreeGrafter"/>
</dbReference>
<dbReference type="PANTHER" id="PTHR30026">
    <property type="entry name" value="OUTER MEMBRANE PROTEIN TOLC"/>
    <property type="match status" value="1"/>
</dbReference>
<dbReference type="InterPro" id="IPR003423">
    <property type="entry name" value="OMP_efflux"/>
</dbReference>
<evidence type="ECO:0000256" key="8">
    <source>
        <dbReference type="SAM" id="MobiDB-lite"/>
    </source>
</evidence>
<comment type="subcellular location">
    <subcellularLocation>
        <location evidence="1">Cell outer membrane</location>
    </subcellularLocation>
</comment>
<dbReference type="STRING" id="52.CMC5_045660"/>
<feature type="compositionally biased region" description="Polar residues" evidence="8">
    <location>
        <begin position="57"/>
        <end position="67"/>
    </location>
</feature>
<dbReference type="InterPro" id="IPR051906">
    <property type="entry name" value="TolC-like"/>
</dbReference>
<keyword evidence="7" id="KW-0998">Cell outer membrane</keyword>
<evidence type="ECO:0000256" key="6">
    <source>
        <dbReference type="ARBA" id="ARBA00023136"/>
    </source>
</evidence>
<keyword evidence="11" id="KW-1185">Reference proteome</keyword>
<evidence type="ECO:0000256" key="4">
    <source>
        <dbReference type="ARBA" id="ARBA00022452"/>
    </source>
</evidence>
<protein>
    <submittedName>
        <fullName evidence="10">MFP transporter</fullName>
    </submittedName>
</protein>
<proteinExistence type="inferred from homology"/>
<keyword evidence="5" id="KW-0812">Transmembrane</keyword>
<keyword evidence="9" id="KW-0732">Signal</keyword>
<keyword evidence="4" id="KW-1134">Transmembrane beta strand</keyword>
<dbReference type="GO" id="GO:0009279">
    <property type="term" value="C:cell outer membrane"/>
    <property type="evidence" value="ECO:0007669"/>
    <property type="project" value="UniProtKB-SubCell"/>
</dbReference>
<organism evidence="10 11">
    <name type="scientific">Chondromyces crocatus</name>
    <dbReference type="NCBI Taxonomy" id="52"/>
    <lineage>
        <taxon>Bacteria</taxon>
        <taxon>Pseudomonadati</taxon>
        <taxon>Myxococcota</taxon>
        <taxon>Polyangia</taxon>
        <taxon>Polyangiales</taxon>
        <taxon>Polyangiaceae</taxon>
        <taxon>Chondromyces</taxon>
    </lineage>
</organism>
<dbReference type="Proteomes" id="UP000067626">
    <property type="component" value="Chromosome"/>
</dbReference>
<gene>
    <name evidence="10" type="ORF">CMC5_045660</name>
</gene>
<dbReference type="RefSeq" id="WP_050432348.1">
    <property type="nucleotide sequence ID" value="NZ_CP012159.1"/>
</dbReference>
<evidence type="ECO:0000256" key="5">
    <source>
        <dbReference type="ARBA" id="ARBA00022692"/>
    </source>
</evidence>
<comment type="similarity">
    <text evidence="2">Belongs to the outer membrane factor (OMF) (TC 1.B.17) family.</text>
</comment>
<dbReference type="GO" id="GO:0015562">
    <property type="term" value="F:efflux transmembrane transporter activity"/>
    <property type="evidence" value="ECO:0007669"/>
    <property type="project" value="InterPro"/>
</dbReference>
<dbReference type="EMBL" id="CP012159">
    <property type="protein sequence ID" value="AKT40413.1"/>
    <property type="molecule type" value="Genomic_DNA"/>
</dbReference>
<dbReference type="PANTHER" id="PTHR30026:SF20">
    <property type="entry name" value="OUTER MEMBRANE PROTEIN TOLC"/>
    <property type="match status" value="1"/>
</dbReference>
<evidence type="ECO:0000256" key="3">
    <source>
        <dbReference type="ARBA" id="ARBA00022448"/>
    </source>
</evidence>
<evidence type="ECO:0000256" key="2">
    <source>
        <dbReference type="ARBA" id="ARBA00007613"/>
    </source>
</evidence>
<dbReference type="KEGG" id="ccro:CMC5_045660"/>
<accession>A0A0K1EIJ5</accession>
<dbReference type="AlphaFoldDB" id="A0A0K1EIJ5"/>
<dbReference type="OrthoDB" id="5491134at2"/>